<proteinExistence type="predicted"/>
<name>A0A6J4HVC1_9PROT</name>
<sequence>PPAAGPRDLLGALGGPADAWTDAGRWAAADLLLALEPGVASRFLLTARRERDGKPRHGAAALATAGMGGFLGFLHRDLRAHDYMLGRENCRYFLMHELVLHEDNPVFRGFASRHPGVAEEYRPRPGQRGWLPIVPVAEHLRVPRLLPDWPRGALDPGRLAGPVEERLALLLRRLLEHNGIDVPLDGLLVDWIAARKLAGAAEAQVRRALGSGALG</sequence>
<reference evidence="1" key="1">
    <citation type="submission" date="2020-02" db="EMBL/GenBank/DDBJ databases">
        <authorList>
            <person name="Meier V. D."/>
        </authorList>
    </citation>
    <scope>NUCLEOTIDE SEQUENCE</scope>
    <source>
        <strain evidence="1">AVDCRST_MAG08</strain>
    </source>
</reference>
<dbReference type="AlphaFoldDB" id="A0A6J4HVC1"/>
<feature type="non-terminal residue" evidence="1">
    <location>
        <position position="1"/>
    </location>
</feature>
<evidence type="ECO:0000313" key="1">
    <source>
        <dbReference type="EMBL" id="CAA9234467.1"/>
    </source>
</evidence>
<accession>A0A6J4HVC1</accession>
<protein>
    <submittedName>
        <fullName evidence="1">Uncharacterized protein</fullName>
    </submittedName>
</protein>
<gene>
    <name evidence="1" type="ORF">AVDCRST_MAG08-1293</name>
</gene>
<organism evidence="1">
    <name type="scientific">uncultured Acetobacteraceae bacterium</name>
    <dbReference type="NCBI Taxonomy" id="169975"/>
    <lineage>
        <taxon>Bacteria</taxon>
        <taxon>Pseudomonadati</taxon>
        <taxon>Pseudomonadota</taxon>
        <taxon>Alphaproteobacteria</taxon>
        <taxon>Acetobacterales</taxon>
        <taxon>Acetobacteraceae</taxon>
        <taxon>environmental samples</taxon>
    </lineage>
</organism>
<dbReference type="EMBL" id="CADCTG010000121">
    <property type="protein sequence ID" value="CAA9234467.1"/>
    <property type="molecule type" value="Genomic_DNA"/>
</dbReference>